<evidence type="ECO:0000256" key="3">
    <source>
        <dbReference type="ARBA" id="ARBA00022517"/>
    </source>
</evidence>
<keyword evidence="8 14" id="KW-0812">Transmembrane</keyword>
<dbReference type="InterPro" id="IPR015507">
    <property type="entry name" value="rRNA-MeTfrase_E"/>
</dbReference>
<feature type="region of interest" description="Disordered" evidence="13">
    <location>
        <begin position="568"/>
        <end position="618"/>
    </location>
</feature>
<dbReference type="InterPro" id="IPR004776">
    <property type="entry name" value="Mem_transp_PIN-like"/>
</dbReference>
<feature type="transmembrane region" description="Helical" evidence="14">
    <location>
        <begin position="1305"/>
        <end position="1323"/>
    </location>
</feature>
<keyword evidence="7 12" id="KW-0949">S-adenosyl-L-methionine</keyword>
<dbReference type="InterPro" id="IPR024576">
    <property type="entry name" value="rRNA_MeTfrase_Spb1_DUF3381"/>
</dbReference>
<feature type="domain" description="Ribosomal RNA methyltransferase SPB1-like C-terminal" evidence="16">
    <location>
        <begin position="599"/>
        <end position="819"/>
    </location>
</feature>
<evidence type="ECO:0000256" key="9">
    <source>
        <dbReference type="ARBA" id="ARBA00022989"/>
    </source>
</evidence>
<feature type="transmembrane region" description="Helical" evidence="14">
    <location>
        <begin position="1196"/>
        <end position="1214"/>
    </location>
</feature>
<evidence type="ECO:0000256" key="14">
    <source>
        <dbReference type="SAM" id="Phobius"/>
    </source>
</evidence>
<name>A0A336MNM4_CULSO</name>
<dbReference type="EMBL" id="UFQT01001823">
    <property type="protein sequence ID" value="SSX31906.1"/>
    <property type="molecule type" value="Genomic_DNA"/>
</dbReference>
<feature type="coiled-coil region" evidence="12">
    <location>
        <begin position="735"/>
        <end position="769"/>
    </location>
</feature>
<dbReference type="InterPro" id="IPR028589">
    <property type="entry name" value="SPB1-like"/>
</dbReference>
<reference evidence="18" key="1">
    <citation type="submission" date="2018-07" db="EMBL/GenBank/DDBJ databases">
        <authorList>
            <person name="Quirk P.G."/>
            <person name="Krulwich T.A."/>
        </authorList>
    </citation>
    <scope>NUCLEOTIDE SEQUENCE</scope>
</reference>
<dbReference type="Pfam" id="PF03547">
    <property type="entry name" value="Mem_trans"/>
    <property type="match status" value="1"/>
</dbReference>
<dbReference type="GO" id="GO:0030514">
    <property type="term" value="P:negative regulation of BMP signaling pathway"/>
    <property type="evidence" value="ECO:0007669"/>
    <property type="project" value="TreeGrafter"/>
</dbReference>
<protein>
    <recommendedName>
        <fullName evidence="12">Putative rRNA methyltransferase</fullName>
        <ecNumber evidence="12">2.1.1.-</ecNumber>
    </recommendedName>
    <alternativeName>
        <fullName evidence="12">2'-O-ribose RNA methyltransferase SPB1 homolog</fullName>
    </alternativeName>
</protein>
<feature type="region of interest" description="Disordered" evidence="13">
    <location>
        <begin position="326"/>
        <end position="351"/>
    </location>
</feature>
<dbReference type="HAMAP" id="MF_01547">
    <property type="entry name" value="RNA_methyltr_E"/>
    <property type="match status" value="1"/>
</dbReference>
<dbReference type="Pfam" id="PF11861">
    <property type="entry name" value="DUF3381"/>
    <property type="match status" value="1"/>
</dbReference>
<feature type="binding site" evidence="12">
    <location>
        <position position="117"/>
    </location>
    <ligand>
        <name>S-adenosyl-L-methionine</name>
        <dbReference type="ChEBI" id="CHEBI:59789"/>
    </ligand>
</feature>
<feature type="transmembrane region" description="Helical" evidence="14">
    <location>
        <begin position="1056"/>
        <end position="1075"/>
    </location>
</feature>
<feature type="domain" description="DUF3381" evidence="17">
    <location>
        <begin position="238"/>
        <end position="388"/>
    </location>
</feature>
<feature type="transmembrane region" description="Helical" evidence="14">
    <location>
        <begin position="1122"/>
        <end position="1144"/>
    </location>
</feature>
<dbReference type="EC" id="2.1.1.-" evidence="12"/>
<dbReference type="Pfam" id="PF07780">
    <property type="entry name" value="Spb1_C"/>
    <property type="match status" value="1"/>
</dbReference>
<dbReference type="VEuPathDB" id="VectorBase:CSON004236"/>
<feature type="transmembrane region" description="Helical" evidence="14">
    <location>
        <begin position="857"/>
        <end position="881"/>
    </location>
</feature>
<dbReference type="GO" id="GO:0008649">
    <property type="term" value="F:rRNA methyltransferase activity"/>
    <property type="evidence" value="ECO:0007669"/>
    <property type="project" value="UniProtKB-UniRule"/>
</dbReference>
<evidence type="ECO:0000313" key="18">
    <source>
        <dbReference type="EMBL" id="SSX31906.1"/>
    </source>
</evidence>
<comment type="catalytic activity">
    <reaction evidence="12">
        <text>a ribonucleotide in rRNA + S-adenosyl-L-methionine = a 2'-O-methylribonucleotide in rRNA + S-adenosyl-L-homocysteine + H(+)</text>
        <dbReference type="Rhea" id="RHEA:48628"/>
        <dbReference type="Rhea" id="RHEA-COMP:12164"/>
        <dbReference type="Rhea" id="RHEA-COMP:12165"/>
        <dbReference type="ChEBI" id="CHEBI:15378"/>
        <dbReference type="ChEBI" id="CHEBI:57856"/>
        <dbReference type="ChEBI" id="CHEBI:59789"/>
        <dbReference type="ChEBI" id="CHEBI:90675"/>
        <dbReference type="ChEBI" id="CHEBI:90676"/>
    </reaction>
</comment>
<dbReference type="InterPro" id="IPR029063">
    <property type="entry name" value="SAM-dependent_MTases_sf"/>
</dbReference>
<dbReference type="Pfam" id="PF01728">
    <property type="entry name" value="FtsJ"/>
    <property type="match status" value="1"/>
</dbReference>
<feature type="binding site" evidence="12">
    <location>
        <position position="56"/>
    </location>
    <ligand>
        <name>S-adenosyl-L-methionine</name>
        <dbReference type="ChEBI" id="CHEBI:59789"/>
    </ligand>
</feature>
<evidence type="ECO:0000256" key="6">
    <source>
        <dbReference type="ARBA" id="ARBA00022679"/>
    </source>
</evidence>
<dbReference type="FunFam" id="3.40.50.150:FF:000004">
    <property type="entry name" value="AdoMet-dependent rRNA methyltransferase SPB1"/>
    <property type="match status" value="1"/>
</dbReference>
<sequence length="1453" mass="162768">MGKKTKIGKDRKDKFYKLAKETGFRSRAAFKLIQLNRKFGFLQQSQVCIDLCAAPGGWMQVAKQNMPVSSIVIGVDLFPIKPVPGCISLIEDITTDKCRSSLTKELKTWKADVILNDGAPNVGKSWIFDAYQQICLTLSATKLATEFLRPGGWFITKVFRSKDYNALIWVLKQLFKKVHATKPSASRKESAEIFVVCQYYKAPDKIDPRFFDAKHVFEELDIEPQIKINLLKETSSKKDKKPKPTGYDGTDVRKILPASEFIAADNGLHVLAHTTQIVFDTADIEKHPATTPEIKECCKDIKVLGRKDLRDLLKWWKTLHDHFYGPEKESEAEDEKESAVPEPTEEEIEEKELDRVEKDIVEMQLEQERDAKRKKKKANKERTKLAEKLNLRMVIQGDAGPHEEGDAMMFSLANIKNRKQLDSLMDVEPDFVLERKKRSEEKPKKKFVKYDRDGKGDLFNQDDVYVSDEEMDDSDADLEKTGEMALENENADSDEEEEESGNKAKLERNRNPLITDLDYRSKDDKRLSKAKLWFEKESFKALQGDGEQEEDFDLDALAHDYENKGIEVAEAAKQKKDPELMGKKAKRRAKHMEDNESSSDSSSDDSDMETTNHDNGPLEYETIEKIGGTDGFEVVAAEPKVKKVKLSEEELALGQMIVTSRKTKRDLVDAAWNRYMFNDTGLPDWFVKDEAETMKKGTPVPEELIHNYRKRVEEMNVRSIKKVIEAKSRKKRRGLKRLEKVKKKAESILENVDNTNQEKIRALKKLYKKAEGKKKEITYVVAKKTGISGKKVRRPKGVEGRFKVVDPRLKKDTRGMAATKHTSPAEAKGLGTFVGNFALPSLIFLSLAELNWKTVNWLFLLSILISKAIVFSAVGVISLLVVRPLNLGKAGLLAIFCTQSNDFAIGFPIVVALYGKSHPEYASYIYLLAPISLAILNPIGYVLMEVTKMNKKRLEGSPSSSPVARCPQTPTIEENLSQSSRVRGKLIVVLKTMQNIFFNPVLSMTVLGVIGGVLFPNGLPIALASVLRAFGNAFSGAALFLLGIRMVGKAKTFQGGGFILPGILIIVKLLVLPIVTRQTVNLMNAGINFTDTTDLSTFGFLYGTFPAAPGVFVIASQYNQDVDLIASSMVASTFISAPLMFMSAKMIAIHNLSPSDYMAELDKFALEISIIAIVACVYLILLFVTSKKIKRMPHRITACLVFSQLIECIGVILWSTLGQDTGWRMILQFCFFTIGGYSARLWTAMLAISLLFLQCRSLCFVLKLWPIFVVVGWGIPTILVALLLIFDPNSNVPDKRNPNFQYGNAQAAISVFILVMCFIVSNIPRRRRPSERNIELESSDDEIRQSNGNFIVKGCSGDGAGGGCCSSNNGPNGAVLDIEDLMTKGSINNDPDAIENDNNKLCPSQYNCAGPSRQNCKSLVEKYNDQVRDGLEPLEIDPTIDMQQTMKHICGLL</sequence>
<feature type="transmembrane region" description="Helical" evidence="14">
    <location>
        <begin position="1164"/>
        <end position="1184"/>
    </location>
</feature>
<organism evidence="18">
    <name type="scientific">Culicoides sonorensis</name>
    <name type="common">Biting midge</name>
    <dbReference type="NCBI Taxonomy" id="179676"/>
    <lineage>
        <taxon>Eukaryota</taxon>
        <taxon>Metazoa</taxon>
        <taxon>Ecdysozoa</taxon>
        <taxon>Arthropoda</taxon>
        <taxon>Hexapoda</taxon>
        <taxon>Insecta</taxon>
        <taxon>Pterygota</taxon>
        <taxon>Neoptera</taxon>
        <taxon>Endopterygota</taxon>
        <taxon>Diptera</taxon>
        <taxon>Nematocera</taxon>
        <taxon>Chironomoidea</taxon>
        <taxon>Ceratopogonidae</taxon>
        <taxon>Ceratopogoninae</taxon>
        <taxon>Culicoides</taxon>
        <taxon>Monoculicoides</taxon>
    </lineage>
</organism>
<evidence type="ECO:0000256" key="7">
    <source>
        <dbReference type="ARBA" id="ARBA00022691"/>
    </source>
</evidence>
<feature type="binding site" evidence="12">
    <location>
        <position position="92"/>
    </location>
    <ligand>
        <name>S-adenosyl-L-methionine</name>
        <dbReference type="ChEBI" id="CHEBI:59789"/>
    </ligand>
</feature>
<feature type="compositionally biased region" description="Basic and acidic residues" evidence="13">
    <location>
        <begin position="568"/>
        <end position="582"/>
    </location>
</feature>
<comment type="function">
    <text evidence="12">Probable methyltransferase involved in the maturation of rRNA and in the biogenesis of ribosomal subunits.</text>
</comment>
<keyword evidence="9 14" id="KW-1133">Transmembrane helix</keyword>
<feature type="transmembrane region" description="Helical" evidence="14">
    <location>
        <begin position="996"/>
        <end position="1015"/>
    </location>
</feature>
<dbReference type="Gene3D" id="1.20.1070.10">
    <property type="entry name" value="Rhodopsin 7-helix transmembrane proteins"/>
    <property type="match status" value="1"/>
</dbReference>
<dbReference type="PANTHER" id="PTHR22829:SF5">
    <property type="entry name" value="INTEGRAL MEMBRANE PROTEIN GPR155"/>
    <property type="match status" value="1"/>
</dbReference>
<evidence type="ECO:0000256" key="11">
    <source>
        <dbReference type="ARBA" id="ARBA00023242"/>
    </source>
</evidence>
<dbReference type="GO" id="GO:0016020">
    <property type="term" value="C:membrane"/>
    <property type="evidence" value="ECO:0007669"/>
    <property type="project" value="UniProtKB-SubCell"/>
</dbReference>
<evidence type="ECO:0000256" key="12">
    <source>
        <dbReference type="HAMAP-Rule" id="MF_03163"/>
    </source>
</evidence>
<keyword evidence="11 12" id="KW-0539">Nucleus</keyword>
<keyword evidence="12" id="KW-0175">Coiled coil</keyword>
<feature type="transmembrane region" description="Helical" evidence="14">
    <location>
        <begin position="921"/>
        <end position="944"/>
    </location>
</feature>
<evidence type="ECO:0000259" key="16">
    <source>
        <dbReference type="Pfam" id="PF07780"/>
    </source>
</evidence>
<feature type="domain" description="Ribosomal RNA methyltransferase FtsJ" evidence="15">
    <location>
        <begin position="24"/>
        <end position="199"/>
    </location>
</feature>
<dbReference type="GO" id="GO:0055085">
    <property type="term" value="P:transmembrane transport"/>
    <property type="evidence" value="ECO:0007669"/>
    <property type="project" value="InterPro"/>
</dbReference>
<dbReference type="InterPro" id="IPR012920">
    <property type="entry name" value="rRNA_MeTfrase_SPB1-like_C"/>
</dbReference>
<feature type="transmembrane region" description="Helical" evidence="14">
    <location>
        <begin position="1021"/>
        <end position="1044"/>
    </location>
</feature>
<feature type="region of interest" description="Disordered" evidence="13">
    <location>
        <begin position="438"/>
        <end position="521"/>
    </location>
</feature>
<feature type="transmembrane region" description="Helical" evidence="14">
    <location>
        <begin position="1264"/>
        <end position="1285"/>
    </location>
</feature>
<dbReference type="InterPro" id="IPR002877">
    <property type="entry name" value="RNA_MeTrfase_FtsJ_dom"/>
</dbReference>
<feature type="compositionally biased region" description="Acidic residues" evidence="13">
    <location>
        <begin position="489"/>
        <end position="499"/>
    </location>
</feature>
<dbReference type="InterPro" id="IPR051832">
    <property type="entry name" value="mTOR-Rac_regulators"/>
</dbReference>
<feature type="transmembrane region" description="Helical" evidence="14">
    <location>
        <begin position="893"/>
        <end position="915"/>
    </location>
</feature>
<dbReference type="HAMAP" id="MF_03163">
    <property type="entry name" value="RNA_methyltr_E_SPB1"/>
    <property type="match status" value="1"/>
</dbReference>
<feature type="transmembrane region" description="Helical" evidence="14">
    <location>
        <begin position="1095"/>
        <end position="1115"/>
    </location>
</feature>
<feature type="compositionally biased region" description="Basic and acidic residues" evidence="13">
    <location>
        <begin position="438"/>
        <end position="456"/>
    </location>
</feature>
<keyword evidence="4 12" id="KW-0698">rRNA processing</keyword>
<gene>
    <name evidence="18" type="primary">CSON004236</name>
</gene>
<evidence type="ECO:0000256" key="5">
    <source>
        <dbReference type="ARBA" id="ARBA00022603"/>
    </source>
</evidence>
<evidence type="ECO:0000259" key="17">
    <source>
        <dbReference type="Pfam" id="PF11861"/>
    </source>
</evidence>
<dbReference type="Gene3D" id="3.40.50.150">
    <property type="entry name" value="Vaccinia Virus protein VP39"/>
    <property type="match status" value="1"/>
</dbReference>
<evidence type="ECO:0000256" key="4">
    <source>
        <dbReference type="ARBA" id="ARBA00022552"/>
    </source>
</evidence>
<feature type="active site" description="Proton acceptor" evidence="12">
    <location>
        <position position="157"/>
    </location>
</feature>
<evidence type="ECO:0000256" key="8">
    <source>
        <dbReference type="ARBA" id="ARBA00022692"/>
    </source>
</evidence>
<feature type="compositionally biased region" description="Basic and acidic residues" evidence="13">
    <location>
        <begin position="500"/>
        <end position="510"/>
    </location>
</feature>
<feature type="binding site" evidence="12">
    <location>
        <position position="58"/>
    </location>
    <ligand>
        <name>S-adenosyl-L-methionine</name>
        <dbReference type="ChEBI" id="CHEBI:59789"/>
    </ligand>
</feature>
<dbReference type="SUPFAM" id="SSF53335">
    <property type="entry name" value="S-adenosyl-L-methionine-dependent methyltransferases"/>
    <property type="match status" value="1"/>
</dbReference>
<accession>A0A336MNM4</accession>
<proteinExistence type="inferred from homology"/>
<feature type="binding site" evidence="12">
    <location>
        <position position="76"/>
    </location>
    <ligand>
        <name>S-adenosyl-L-methionine</name>
        <dbReference type="ChEBI" id="CHEBI:59789"/>
    </ligand>
</feature>
<keyword evidence="10 14" id="KW-0472">Membrane</keyword>
<comment type="similarity">
    <text evidence="12">Belongs to the class I-like SAM-binding methyltransferase superfamily. RNA methyltransferase RlmE family. SPB1 subfamily.</text>
</comment>
<evidence type="ECO:0000256" key="13">
    <source>
        <dbReference type="SAM" id="MobiDB-lite"/>
    </source>
</evidence>
<feature type="compositionally biased region" description="Acidic residues" evidence="13">
    <location>
        <begin position="465"/>
        <end position="476"/>
    </location>
</feature>
<evidence type="ECO:0000256" key="1">
    <source>
        <dbReference type="ARBA" id="ARBA00004141"/>
    </source>
</evidence>
<evidence type="ECO:0000256" key="10">
    <source>
        <dbReference type="ARBA" id="ARBA00023136"/>
    </source>
</evidence>
<dbReference type="GO" id="GO:0005730">
    <property type="term" value="C:nucleolus"/>
    <property type="evidence" value="ECO:0007669"/>
    <property type="project" value="UniProtKB-SubCell"/>
</dbReference>
<evidence type="ECO:0000259" key="15">
    <source>
        <dbReference type="Pfam" id="PF01728"/>
    </source>
</evidence>
<comment type="subcellular location">
    <subcellularLocation>
        <location evidence="1">Membrane</location>
        <topology evidence="1">Multi-pass membrane protein</topology>
    </subcellularLocation>
    <subcellularLocation>
        <location evidence="2 12">Nucleus</location>
        <location evidence="2 12">Nucleolus</location>
    </subcellularLocation>
</comment>
<feature type="transmembrane region" description="Helical" evidence="14">
    <location>
        <begin position="1226"/>
        <end position="1252"/>
    </location>
</feature>
<evidence type="ECO:0000256" key="2">
    <source>
        <dbReference type="ARBA" id="ARBA00004604"/>
    </source>
</evidence>
<keyword evidence="3 12" id="KW-0690">Ribosome biogenesis</keyword>
<keyword evidence="6 12" id="KW-0808">Transferase</keyword>
<keyword evidence="5 12" id="KW-0489">Methyltransferase</keyword>
<dbReference type="PANTHER" id="PTHR22829">
    <property type="entry name" value="DEP DOMAIN PROTEIN"/>
    <property type="match status" value="1"/>
</dbReference>